<name>A0A2B4RLS6_STYPI</name>
<gene>
    <name evidence="1" type="ORF">AWC38_SpisGene18243</name>
</gene>
<proteinExistence type="predicted"/>
<sequence>MAEKSDIYLLKTVIESESIISLQYNCRNLDLEITAKYDIDMEERMDIDDEPEVQPQHKFHLKIIGTGFNMESCFDYSEIKDYVTGIYNFLAKFVNSQVLVMKMIRCTSFYLRNRDSSVSLPLRSDYYVTPPLNIQALPRKQAVIHLVPENEKLWIRKVDEHGRMSTFNYASDPACDIMSKKEIEHINRFVGYHRAAPWLLSVLWLLSELAVKRYEPSICVKFKYEKHELQFVASYENDKTERMVVDEPVKQLPWQSKLTMNDYTENQCICLVNPKIKADIIEKVGVLKETLYSEKAVRDAFRVVECYLWEKDLTSIKSVPNGEELWISKGRSTFRYRSNPAANTDIAATTSKKISNLVGAKPERAWLLSILWLLAELAVNQFGKGRL</sequence>
<organism evidence="1 2">
    <name type="scientific">Stylophora pistillata</name>
    <name type="common">Smooth cauliflower coral</name>
    <dbReference type="NCBI Taxonomy" id="50429"/>
    <lineage>
        <taxon>Eukaryota</taxon>
        <taxon>Metazoa</taxon>
        <taxon>Cnidaria</taxon>
        <taxon>Anthozoa</taxon>
        <taxon>Hexacorallia</taxon>
        <taxon>Scleractinia</taxon>
        <taxon>Astrocoeniina</taxon>
        <taxon>Pocilloporidae</taxon>
        <taxon>Stylophora</taxon>
    </lineage>
</organism>
<evidence type="ECO:0000313" key="1">
    <source>
        <dbReference type="EMBL" id="PFX17450.1"/>
    </source>
</evidence>
<keyword evidence="2" id="KW-1185">Reference proteome</keyword>
<accession>A0A2B4RLS6</accession>
<dbReference type="EMBL" id="LSMT01000473">
    <property type="protein sequence ID" value="PFX17450.1"/>
    <property type="molecule type" value="Genomic_DNA"/>
</dbReference>
<reference evidence="2" key="1">
    <citation type="journal article" date="2017" name="bioRxiv">
        <title>Comparative analysis of the genomes of Stylophora pistillata and Acropora digitifera provides evidence for extensive differences between species of corals.</title>
        <authorList>
            <person name="Voolstra C.R."/>
            <person name="Li Y."/>
            <person name="Liew Y.J."/>
            <person name="Baumgarten S."/>
            <person name="Zoccola D."/>
            <person name="Flot J.-F."/>
            <person name="Tambutte S."/>
            <person name="Allemand D."/>
            <person name="Aranda M."/>
        </authorList>
    </citation>
    <scope>NUCLEOTIDE SEQUENCE [LARGE SCALE GENOMIC DNA]</scope>
</reference>
<comment type="caution">
    <text evidence="1">The sequence shown here is derived from an EMBL/GenBank/DDBJ whole genome shotgun (WGS) entry which is preliminary data.</text>
</comment>
<dbReference type="Proteomes" id="UP000225706">
    <property type="component" value="Unassembled WGS sequence"/>
</dbReference>
<dbReference type="AlphaFoldDB" id="A0A2B4RLS6"/>
<protein>
    <submittedName>
        <fullName evidence="1">Uncharacterized protein</fullName>
    </submittedName>
</protein>
<evidence type="ECO:0000313" key="2">
    <source>
        <dbReference type="Proteomes" id="UP000225706"/>
    </source>
</evidence>